<dbReference type="GO" id="GO:0006260">
    <property type="term" value="P:DNA replication"/>
    <property type="evidence" value="ECO:0007669"/>
    <property type="project" value="UniProtKB-KW"/>
</dbReference>
<dbReference type="AlphaFoldDB" id="A0A1H8VPL5"/>
<accession>A0A1H8VPL5</accession>
<dbReference type="STRING" id="42354.SAMN05216333_1722"/>
<proteinExistence type="inferred from homology"/>
<dbReference type="RefSeq" id="WP_090322926.1">
    <property type="nucleotide sequence ID" value="NZ_FODO01000072.1"/>
</dbReference>
<dbReference type="InterPro" id="IPR000989">
    <property type="entry name" value="Rep"/>
</dbReference>
<dbReference type="Pfam" id="PF01446">
    <property type="entry name" value="Rep_1"/>
    <property type="match status" value="1"/>
</dbReference>
<evidence type="ECO:0000256" key="2">
    <source>
        <dbReference type="ARBA" id="ARBA00022705"/>
    </source>
</evidence>
<sequence length="305" mass="34907">MDSGMKNPLTTDSLAAEVSKGTVGYKGMPEKLKRYSTARLRALEMQEYCIVQQDVKMSNKLANCANYLVFRHYFRIDEVRLHAAQFCKKHLLCPMCAIRRGAKMLKAYLEKYQLVIAERPSLTPYLVTLTVKNGLDLDERVNHLRQSMKKMTESRRNALKGLISSNEFSKSAGGFHSVEVTNRGNGWHPHVHMIWLCSEKPNQFLLSKEWQAITGDSYIVDVRPLHDPIEGFLEVCKYALKFSDLSLSDNYHAFKVMAGMRLIDSHGILRGVVIPDSLLDEIIDSEPYVELFYQYLNGLYRQTSS</sequence>
<organism evidence="3 4">
    <name type="scientific">Nitrosomonas oligotropha</name>
    <dbReference type="NCBI Taxonomy" id="42354"/>
    <lineage>
        <taxon>Bacteria</taxon>
        <taxon>Pseudomonadati</taxon>
        <taxon>Pseudomonadota</taxon>
        <taxon>Betaproteobacteria</taxon>
        <taxon>Nitrosomonadales</taxon>
        <taxon>Nitrosomonadaceae</taxon>
        <taxon>Nitrosomonas</taxon>
    </lineage>
</organism>
<dbReference type="Proteomes" id="UP000198814">
    <property type="component" value="Unassembled WGS sequence"/>
</dbReference>
<evidence type="ECO:0000313" key="3">
    <source>
        <dbReference type="EMBL" id="SEP17351.1"/>
    </source>
</evidence>
<dbReference type="EMBL" id="FODO01000072">
    <property type="protein sequence ID" value="SEP17351.1"/>
    <property type="molecule type" value="Genomic_DNA"/>
</dbReference>
<reference evidence="4" key="1">
    <citation type="submission" date="2016-10" db="EMBL/GenBank/DDBJ databases">
        <authorList>
            <person name="Varghese N."/>
            <person name="Submissions S."/>
        </authorList>
    </citation>
    <scope>NUCLEOTIDE SEQUENCE [LARGE SCALE GENOMIC DNA]</scope>
    <source>
        <strain evidence="4">Nm76</strain>
    </source>
</reference>
<keyword evidence="2" id="KW-0235">DNA replication</keyword>
<protein>
    <submittedName>
        <fullName evidence="3">Uncharacterized protein</fullName>
    </submittedName>
</protein>
<gene>
    <name evidence="3" type="ORF">SAMN05216333_1722</name>
</gene>
<evidence type="ECO:0000313" key="4">
    <source>
        <dbReference type="Proteomes" id="UP000198814"/>
    </source>
</evidence>
<evidence type="ECO:0000256" key="1">
    <source>
        <dbReference type="ARBA" id="ARBA00008909"/>
    </source>
</evidence>
<comment type="similarity">
    <text evidence="1">Belongs to the Gram-positive plasmids replication protein type 1 family.</text>
</comment>
<name>A0A1H8VPL5_9PROT</name>
<keyword evidence="4" id="KW-1185">Reference proteome</keyword>
<dbReference type="GO" id="GO:0003677">
    <property type="term" value="F:DNA binding"/>
    <property type="evidence" value="ECO:0007669"/>
    <property type="project" value="InterPro"/>
</dbReference>